<dbReference type="AlphaFoldDB" id="A0AAN6DLG3"/>
<reference evidence="3" key="1">
    <citation type="journal article" date="2022" name="bioRxiv">
        <title>Deciphering the potential niche of two novel black yeast fungi from a biological soil crust based on their genomes, phenotypes, and melanin regulation.</title>
        <authorList>
            <consortium name="DOE Joint Genome Institute"/>
            <person name="Carr E.C."/>
            <person name="Barton Q."/>
            <person name="Grambo S."/>
            <person name="Sullivan M."/>
            <person name="Renfro C.M."/>
            <person name="Kuo A."/>
            <person name="Pangilinan J."/>
            <person name="Lipzen A."/>
            <person name="Keymanesh K."/>
            <person name="Savage E."/>
            <person name="Barry K."/>
            <person name="Grigoriev I.V."/>
            <person name="Riekhof W.R."/>
            <person name="Harris S.S."/>
        </authorList>
    </citation>
    <scope>NUCLEOTIDE SEQUENCE</scope>
    <source>
        <strain evidence="3">JF 03-4F</strain>
    </source>
</reference>
<sequence>MLIPTDDGCLNPPELHSLIRSQDSSLVARQNLLPPPLSTTIETMALPDTAKVRSLKSSLSYAHAVPLCEQSTLTTVQTEEKIKHIACNRSDEFTASLIESLIRDDADDEWQPPKKRKEKDENKDEDEDQDDMTGGRPAYLFLVAIVTLLFVIAAS</sequence>
<accession>A0AAN6DLG3</accession>
<keyword evidence="2" id="KW-0812">Transmembrane</keyword>
<evidence type="ECO:0000256" key="1">
    <source>
        <dbReference type="SAM" id="MobiDB-lite"/>
    </source>
</evidence>
<evidence type="ECO:0000313" key="3">
    <source>
        <dbReference type="EMBL" id="KAI1608191.1"/>
    </source>
</evidence>
<feature type="transmembrane region" description="Helical" evidence="2">
    <location>
        <begin position="138"/>
        <end position="154"/>
    </location>
</feature>
<organism evidence="3 4">
    <name type="scientific">Exophiala viscosa</name>
    <dbReference type="NCBI Taxonomy" id="2486360"/>
    <lineage>
        <taxon>Eukaryota</taxon>
        <taxon>Fungi</taxon>
        <taxon>Dikarya</taxon>
        <taxon>Ascomycota</taxon>
        <taxon>Pezizomycotina</taxon>
        <taxon>Eurotiomycetes</taxon>
        <taxon>Chaetothyriomycetidae</taxon>
        <taxon>Chaetothyriales</taxon>
        <taxon>Herpotrichiellaceae</taxon>
        <taxon>Exophiala</taxon>
    </lineage>
</organism>
<evidence type="ECO:0000313" key="4">
    <source>
        <dbReference type="Proteomes" id="UP001203852"/>
    </source>
</evidence>
<evidence type="ECO:0000256" key="2">
    <source>
        <dbReference type="SAM" id="Phobius"/>
    </source>
</evidence>
<feature type="region of interest" description="Disordered" evidence="1">
    <location>
        <begin position="104"/>
        <end position="134"/>
    </location>
</feature>
<keyword evidence="2" id="KW-0472">Membrane</keyword>
<keyword evidence="4" id="KW-1185">Reference proteome</keyword>
<gene>
    <name evidence="3" type="ORF">EDD36DRAFT_107195</name>
</gene>
<keyword evidence="2" id="KW-1133">Transmembrane helix</keyword>
<proteinExistence type="predicted"/>
<dbReference type="Proteomes" id="UP001203852">
    <property type="component" value="Unassembled WGS sequence"/>
</dbReference>
<dbReference type="EMBL" id="MU404364">
    <property type="protein sequence ID" value="KAI1608191.1"/>
    <property type="molecule type" value="Genomic_DNA"/>
</dbReference>
<name>A0AAN6DLG3_9EURO</name>
<comment type="caution">
    <text evidence="3">The sequence shown here is derived from an EMBL/GenBank/DDBJ whole genome shotgun (WGS) entry which is preliminary data.</text>
</comment>
<protein>
    <submittedName>
        <fullName evidence="3">Uncharacterized protein</fullName>
    </submittedName>
</protein>